<evidence type="ECO:0000313" key="1">
    <source>
        <dbReference type="EMBL" id="ESO01527.1"/>
    </source>
</evidence>
<dbReference type="CTD" id="20210251"/>
<protein>
    <submittedName>
        <fullName evidence="1 2">Uncharacterized protein</fullName>
    </submittedName>
</protein>
<reference evidence="2" key="3">
    <citation type="submission" date="2015-06" db="UniProtKB">
        <authorList>
            <consortium name="EnsemblMetazoa"/>
        </authorList>
    </citation>
    <scope>IDENTIFICATION</scope>
</reference>
<dbReference type="OrthoDB" id="5859291at2759"/>
<dbReference type="AlphaFoldDB" id="T1FN53"/>
<dbReference type="eggNOG" id="KOG3864">
    <property type="taxonomic scope" value="Eukaryota"/>
</dbReference>
<dbReference type="OMA" id="IFDMLYV"/>
<dbReference type="STRING" id="6412.T1FN53"/>
<evidence type="ECO:0000313" key="2">
    <source>
        <dbReference type="EnsemblMetazoa" id="HelroP185685"/>
    </source>
</evidence>
<organism evidence="2 3">
    <name type="scientific">Helobdella robusta</name>
    <name type="common">Californian leech</name>
    <dbReference type="NCBI Taxonomy" id="6412"/>
    <lineage>
        <taxon>Eukaryota</taxon>
        <taxon>Metazoa</taxon>
        <taxon>Spiralia</taxon>
        <taxon>Lophotrochozoa</taxon>
        <taxon>Annelida</taxon>
        <taxon>Clitellata</taxon>
        <taxon>Hirudinea</taxon>
        <taxon>Rhynchobdellida</taxon>
        <taxon>Glossiphoniidae</taxon>
        <taxon>Helobdella</taxon>
    </lineage>
</organism>
<reference evidence="3" key="1">
    <citation type="submission" date="2012-12" db="EMBL/GenBank/DDBJ databases">
        <authorList>
            <person name="Hellsten U."/>
            <person name="Grimwood J."/>
            <person name="Chapman J.A."/>
            <person name="Shapiro H."/>
            <person name="Aerts A."/>
            <person name="Otillar R.P."/>
            <person name="Terry A.Y."/>
            <person name="Boore J.L."/>
            <person name="Simakov O."/>
            <person name="Marletaz F."/>
            <person name="Cho S.-J."/>
            <person name="Edsinger-Gonzales E."/>
            <person name="Havlak P."/>
            <person name="Kuo D.-H."/>
            <person name="Larsson T."/>
            <person name="Lv J."/>
            <person name="Arendt D."/>
            <person name="Savage R."/>
            <person name="Osoegawa K."/>
            <person name="de Jong P."/>
            <person name="Lindberg D.R."/>
            <person name="Seaver E.C."/>
            <person name="Weisblat D.A."/>
            <person name="Putnam N.H."/>
            <person name="Grigoriev I.V."/>
            <person name="Rokhsar D.S."/>
        </authorList>
    </citation>
    <scope>NUCLEOTIDE SEQUENCE</scope>
</reference>
<dbReference type="EnsemblMetazoa" id="HelroT185685">
    <property type="protein sequence ID" value="HelroP185685"/>
    <property type="gene ID" value="HelroG185685"/>
</dbReference>
<dbReference type="HOGENOM" id="CLU_100746_0_0_1"/>
<accession>T1FN53</accession>
<dbReference type="Proteomes" id="UP000015101">
    <property type="component" value="Unassembled WGS sequence"/>
</dbReference>
<sequence length="204" mass="23392">MPLTKLFADGWKLVNVFNCQLNETRKFTRLLSVIANKPDRERIKVLGPDRSCAEWLLRNGATVKWKGSTKWQTDYNTLPSADNKKTYHIEEIDVDEAGIMAVGFEHFDGCNHIKRIRLHHCPYLPDEALMLAVDKLKHTLEHLELTSCGDITDSGLLYLQHLSLLRTLLLRDLPEVIEPQNCLKQLSAKLLQCAINFDGVNKYH</sequence>
<evidence type="ECO:0000313" key="3">
    <source>
        <dbReference type="Proteomes" id="UP000015101"/>
    </source>
</evidence>
<dbReference type="FunCoup" id="T1FN53">
    <property type="interactions" value="512"/>
</dbReference>
<dbReference type="SMART" id="SM00367">
    <property type="entry name" value="LRR_CC"/>
    <property type="match status" value="2"/>
</dbReference>
<dbReference type="InterPro" id="IPR006553">
    <property type="entry name" value="Leu-rich_rpt_Cys-con_subtyp"/>
</dbReference>
<dbReference type="EMBL" id="KB096743">
    <property type="protein sequence ID" value="ESO01527.1"/>
    <property type="molecule type" value="Genomic_DNA"/>
</dbReference>
<proteinExistence type="predicted"/>
<dbReference type="GO" id="GO:0005737">
    <property type="term" value="C:cytoplasm"/>
    <property type="evidence" value="ECO:0000318"/>
    <property type="project" value="GO_Central"/>
</dbReference>
<dbReference type="RefSeq" id="XP_009020181.1">
    <property type="nucleotide sequence ID" value="XM_009021933.1"/>
</dbReference>
<dbReference type="EMBL" id="AMQM01004926">
    <property type="status" value="NOT_ANNOTATED_CDS"/>
    <property type="molecule type" value="Genomic_DNA"/>
</dbReference>
<gene>
    <name evidence="2" type="primary">20210251</name>
    <name evidence="1" type="ORF">HELRODRAFT_185685</name>
</gene>
<name>T1FN53_HELRO</name>
<dbReference type="InParanoid" id="T1FN53"/>
<dbReference type="SUPFAM" id="SSF52047">
    <property type="entry name" value="RNI-like"/>
    <property type="match status" value="1"/>
</dbReference>
<dbReference type="GeneID" id="20210251"/>
<keyword evidence="3" id="KW-1185">Reference proteome</keyword>
<reference evidence="1 3" key="2">
    <citation type="journal article" date="2013" name="Nature">
        <title>Insights into bilaterian evolution from three spiralian genomes.</title>
        <authorList>
            <person name="Simakov O."/>
            <person name="Marletaz F."/>
            <person name="Cho S.J."/>
            <person name="Edsinger-Gonzales E."/>
            <person name="Havlak P."/>
            <person name="Hellsten U."/>
            <person name="Kuo D.H."/>
            <person name="Larsson T."/>
            <person name="Lv J."/>
            <person name="Arendt D."/>
            <person name="Savage R."/>
            <person name="Osoegawa K."/>
            <person name="de Jong P."/>
            <person name="Grimwood J."/>
            <person name="Chapman J.A."/>
            <person name="Shapiro H."/>
            <person name="Aerts A."/>
            <person name="Otillar R.P."/>
            <person name="Terry A.Y."/>
            <person name="Boore J.L."/>
            <person name="Grigoriev I.V."/>
            <person name="Lindberg D.R."/>
            <person name="Seaver E.C."/>
            <person name="Weisblat D.A."/>
            <person name="Putnam N.H."/>
            <person name="Rokhsar D.S."/>
        </authorList>
    </citation>
    <scope>NUCLEOTIDE SEQUENCE</scope>
</reference>
<dbReference type="InterPro" id="IPR032675">
    <property type="entry name" value="LRR_dom_sf"/>
</dbReference>
<dbReference type="KEGG" id="hro:HELRODRAFT_185685"/>
<dbReference type="Gene3D" id="3.80.10.10">
    <property type="entry name" value="Ribonuclease Inhibitor"/>
    <property type="match status" value="1"/>
</dbReference>